<evidence type="ECO:0000313" key="3">
    <source>
        <dbReference type="Proteomes" id="UP001057455"/>
    </source>
</evidence>
<evidence type="ECO:0000256" key="1">
    <source>
        <dbReference type="SAM" id="SignalP"/>
    </source>
</evidence>
<accession>A0A9W5TA74</accession>
<comment type="caution">
    <text evidence="2">The sequence shown here is derived from an EMBL/GenBank/DDBJ whole genome shotgun (WGS) entry which is preliminary data.</text>
</comment>
<name>A0A9W5TA74_BABOV</name>
<dbReference type="EMBL" id="BLIY01000007">
    <property type="protein sequence ID" value="GFE53631.1"/>
    <property type="molecule type" value="Genomic_DNA"/>
</dbReference>
<dbReference type="Proteomes" id="UP001057455">
    <property type="component" value="Unassembled WGS sequence"/>
</dbReference>
<organism evidence="2 3">
    <name type="scientific">Babesia ovis</name>
    <dbReference type="NCBI Taxonomy" id="5869"/>
    <lineage>
        <taxon>Eukaryota</taxon>
        <taxon>Sar</taxon>
        <taxon>Alveolata</taxon>
        <taxon>Apicomplexa</taxon>
        <taxon>Aconoidasida</taxon>
        <taxon>Piroplasmida</taxon>
        <taxon>Babesiidae</taxon>
        <taxon>Babesia</taxon>
    </lineage>
</organism>
<feature type="chain" id="PRO_5040722329" evidence="1">
    <location>
        <begin position="25"/>
        <end position="103"/>
    </location>
</feature>
<sequence length="103" mass="11240">MFRIIPGLIYVAILLLGYGDCAHTSEMVLCADMCPSSTLVSPDGIGISKCFDTCKRLIHRVRYGDVLDSIATKEKVKAPKTNVLKRMRKEIGNVGPGKPKSTT</sequence>
<evidence type="ECO:0000313" key="2">
    <source>
        <dbReference type="EMBL" id="GFE53631.1"/>
    </source>
</evidence>
<proteinExistence type="predicted"/>
<gene>
    <name evidence="2" type="ORF">BaOVIS_010350</name>
</gene>
<dbReference type="OrthoDB" id="365841at2759"/>
<keyword evidence="3" id="KW-1185">Reference proteome</keyword>
<feature type="signal peptide" evidence="1">
    <location>
        <begin position="1"/>
        <end position="24"/>
    </location>
</feature>
<reference evidence="2" key="1">
    <citation type="submission" date="2019-12" db="EMBL/GenBank/DDBJ databases">
        <title>Genome sequence of Babesia ovis.</title>
        <authorList>
            <person name="Yamagishi J."/>
            <person name="Sevinc F."/>
            <person name="Xuan X."/>
        </authorList>
    </citation>
    <scope>NUCLEOTIDE SEQUENCE</scope>
    <source>
        <strain evidence="2">Selcuk</strain>
    </source>
</reference>
<protein>
    <submittedName>
        <fullName evidence="2">Cytochrome c oxidase accessory factor, putative</fullName>
    </submittedName>
</protein>
<dbReference type="AlphaFoldDB" id="A0A9W5TA74"/>
<keyword evidence="1" id="KW-0732">Signal</keyword>